<comment type="caution">
    <text evidence="2">The sequence shown here is derived from an EMBL/GenBank/DDBJ whole genome shotgun (WGS) entry which is preliminary data.</text>
</comment>
<dbReference type="AlphaFoldDB" id="A0A022PMJ5"/>
<reference evidence="2 3" key="1">
    <citation type="submission" date="2014-03" db="EMBL/GenBank/DDBJ databases">
        <title>Draft Genome of Photorhabdus luminescens BA1, an Egyptian Isolate.</title>
        <authorList>
            <person name="Ghazal S."/>
            <person name="Hurst S.G.IV."/>
            <person name="Morris K."/>
            <person name="Thomas K."/>
            <person name="Tisa L.S."/>
        </authorList>
    </citation>
    <scope>NUCLEOTIDE SEQUENCE [LARGE SCALE GENOMIC DNA]</scope>
    <source>
        <strain evidence="2 3">BA1</strain>
    </source>
</reference>
<evidence type="ECO:0000256" key="1">
    <source>
        <dbReference type="SAM" id="Phobius"/>
    </source>
</evidence>
<evidence type="ECO:0000313" key="2">
    <source>
        <dbReference type="EMBL" id="EYU16193.1"/>
    </source>
</evidence>
<keyword evidence="1" id="KW-0472">Membrane</keyword>
<keyword evidence="3" id="KW-1185">Reference proteome</keyword>
<dbReference type="Proteomes" id="UP000023464">
    <property type="component" value="Unassembled WGS sequence"/>
</dbReference>
<keyword evidence="1" id="KW-1133">Transmembrane helix</keyword>
<evidence type="ECO:0008006" key="4">
    <source>
        <dbReference type="Google" id="ProtNLM"/>
    </source>
</evidence>
<feature type="transmembrane region" description="Helical" evidence="1">
    <location>
        <begin position="84"/>
        <end position="102"/>
    </location>
</feature>
<dbReference type="EMBL" id="JFGV01000013">
    <property type="protein sequence ID" value="EYU16193.1"/>
    <property type="molecule type" value="Genomic_DNA"/>
</dbReference>
<gene>
    <name evidence="2" type="ORF">BA1DRAFT_01187</name>
</gene>
<organism evidence="2 3">
    <name type="scientific">Photorhabdus aegyptia</name>
    <dbReference type="NCBI Taxonomy" id="2805098"/>
    <lineage>
        <taxon>Bacteria</taxon>
        <taxon>Pseudomonadati</taxon>
        <taxon>Pseudomonadota</taxon>
        <taxon>Gammaproteobacteria</taxon>
        <taxon>Enterobacterales</taxon>
        <taxon>Morganellaceae</taxon>
        <taxon>Photorhabdus</taxon>
    </lineage>
</organism>
<protein>
    <recommendedName>
        <fullName evidence="4">DUF2645 domain-containing protein</fullName>
    </recommendedName>
</protein>
<keyword evidence="1" id="KW-0812">Transmembrane</keyword>
<feature type="transmembrane region" description="Helical" evidence="1">
    <location>
        <begin position="51"/>
        <end position="72"/>
    </location>
</feature>
<accession>A0A022PMJ5</accession>
<proteinExistence type="predicted"/>
<sequence length="109" mass="13181">MKTSDIFTFFMLSFLSFGLINSFAFPRVTDFFDFNSIDCDIWQYEDGGIDIITSIFILIPLSPFYIACFYKSYVLFKSNKIRSISYFIFASIFILYWFYTYYVRFMFYC</sequence>
<evidence type="ECO:0000313" key="3">
    <source>
        <dbReference type="Proteomes" id="UP000023464"/>
    </source>
</evidence>
<name>A0A022PMJ5_9GAMM</name>